<dbReference type="GO" id="GO:0043161">
    <property type="term" value="P:proteasome-mediated ubiquitin-dependent protein catabolic process"/>
    <property type="evidence" value="ECO:0007669"/>
    <property type="project" value="TreeGrafter"/>
</dbReference>
<keyword evidence="9" id="KW-1185">Reference proteome</keyword>
<dbReference type="InterPro" id="IPR000626">
    <property type="entry name" value="Ubiquitin-like_dom"/>
</dbReference>
<dbReference type="PANTHER" id="PTHR23333:SF20">
    <property type="entry name" value="NSFL1 COFACTOR P47"/>
    <property type="match status" value="1"/>
</dbReference>
<feature type="domain" description="Ubiquitin-like" evidence="6">
    <location>
        <begin position="629"/>
        <end position="695"/>
    </location>
</feature>
<dbReference type="GO" id="GO:0005829">
    <property type="term" value="C:cytosol"/>
    <property type="evidence" value="ECO:0007669"/>
    <property type="project" value="TreeGrafter"/>
</dbReference>
<dbReference type="InterPro" id="IPR012989">
    <property type="entry name" value="SEP_domain"/>
</dbReference>
<dbReference type="Gene3D" id="1.10.8.10">
    <property type="entry name" value="DNA helicase RuvA subunit, C-terminal domain"/>
    <property type="match status" value="1"/>
</dbReference>
<evidence type="ECO:0000256" key="4">
    <source>
        <dbReference type="SAM" id="Phobius"/>
    </source>
</evidence>
<dbReference type="CDD" id="cd01770">
    <property type="entry name" value="UBX_UBXN2"/>
    <property type="match status" value="1"/>
</dbReference>
<feature type="region of interest" description="Disordered" evidence="3">
    <location>
        <begin position="410"/>
        <end position="444"/>
    </location>
</feature>
<dbReference type="EMBL" id="JYDS01000103">
    <property type="protein sequence ID" value="KRZ25376.1"/>
    <property type="molecule type" value="Genomic_DNA"/>
</dbReference>
<reference evidence="8 9" key="1">
    <citation type="submission" date="2015-01" db="EMBL/GenBank/DDBJ databases">
        <title>Evolution of Trichinella species and genotypes.</title>
        <authorList>
            <person name="Korhonen P.K."/>
            <person name="Edoardo P."/>
            <person name="Giuseppe L.R."/>
            <person name="Gasser R.B."/>
        </authorList>
    </citation>
    <scope>NUCLEOTIDE SEQUENCE [LARGE SCALE GENOMIC DNA]</scope>
    <source>
        <strain evidence="8">ISS588</strain>
    </source>
</reference>
<evidence type="ECO:0000256" key="2">
    <source>
        <dbReference type="RuleBase" id="RU003945"/>
    </source>
</evidence>
<dbReference type="GO" id="GO:0007030">
    <property type="term" value="P:Golgi organization"/>
    <property type="evidence" value="ECO:0007669"/>
    <property type="project" value="TreeGrafter"/>
</dbReference>
<name>A0A0V1IRM5_TRIPS</name>
<dbReference type="GO" id="GO:0043130">
    <property type="term" value="F:ubiquitin binding"/>
    <property type="evidence" value="ECO:0007669"/>
    <property type="project" value="TreeGrafter"/>
</dbReference>
<comment type="caution">
    <text evidence="8">The sequence shown here is derived from an EMBL/GenBank/DDBJ whole genome shotgun (WGS) entry which is preliminary data.</text>
</comment>
<dbReference type="SMART" id="SM00166">
    <property type="entry name" value="UBX"/>
    <property type="match status" value="1"/>
</dbReference>
<dbReference type="InterPro" id="IPR029071">
    <property type="entry name" value="Ubiquitin-like_domsf"/>
</dbReference>
<dbReference type="PROSITE" id="PS51399">
    <property type="entry name" value="SEP"/>
    <property type="match status" value="1"/>
</dbReference>
<dbReference type="GO" id="GO:0031468">
    <property type="term" value="P:nuclear membrane reassembly"/>
    <property type="evidence" value="ECO:0007669"/>
    <property type="project" value="TreeGrafter"/>
</dbReference>
<evidence type="ECO:0000259" key="5">
    <source>
        <dbReference type="PROSITE" id="PS50033"/>
    </source>
</evidence>
<evidence type="ECO:0000313" key="9">
    <source>
        <dbReference type="Proteomes" id="UP000054805"/>
    </source>
</evidence>
<sequence length="865" mass="98578">MKTFSTALHIRNCVYNNVKRRPVLVQLSKRSLSNEVISLHRFDFLPFDVMQDLLISIHENYSLPWWACIAGCTVLAKAATFPLMVISQRNSARCALAAPQIERMLKDLQSKIDEEAFRYSWPTKRKNSIYRFNANRIVREIYSKYDFHPGRSYALAYAQFPLWITLSMSIRSIAEPTLLNEETKTYLGMHDGGLFWFKDFTIPDSTLALPVLLGICNYAIFKLHLPAINKVTPTMKSRAYIAFGICMSFVLPVISALTPSALGYFWLLSSTSTLVMYVIVKQRKLKKLYRIPPLPFDSKNPFSDMFAMSDLIEDFLSVTGATDHEVAKFFLESSDWNLEVAVQNYFEGNEEDSDLFNVSETALAASPARLTELDSEEEVVTNSKTKVIDLTNLEDSSPEMSRKFATLFDKDKKSDHPSDSDDEQQAFYVGGGNKSGQQVLGPKSDGAHHIVEHMIEKLKKHGAEIVNKQEEAASSQKPKFVGPGFRLNSSSEAPQNPSPPENNEINVILRMWQNGFTVDDGPLRKYEGNEAFLNDVMNGYACELFPCFVKHKMPEELVKSHHNRYITLDFEDRRMESFKPPVQPKDPFSGKGHMLGSYVPAVNTGKGDEQGANIANVVAKPVDESKPTTTVVVRLLDGSRAQFRVNLDNTIEDLRAHICKSRPEYLSENFVLMTSFPSAKLDDETKTIEELHLENAVLLQRRMTSKELVKFFGIDKLINAWNIIKQNGGIWRSLVMAYRTDTVKGGNLIGVDENGNRYYENNSLYVPRNRWVVYSRKVWLNYDASQISAEWQAAVEICSTGFIIKPTFRLRLIVQNNAVGCCLMWKIRAEPINDSLHTVQLVQRLKPGYLQRRRQCDDIYYRFQR</sequence>
<feature type="domain" description="UBX" evidence="5">
    <location>
        <begin position="624"/>
        <end position="701"/>
    </location>
</feature>
<feature type="region of interest" description="Disordered" evidence="3">
    <location>
        <begin position="469"/>
        <end position="502"/>
    </location>
</feature>
<evidence type="ECO:0000256" key="3">
    <source>
        <dbReference type="SAM" id="MobiDB-lite"/>
    </source>
</evidence>
<accession>A0A0V1IRM5</accession>
<dbReference type="AlphaFoldDB" id="A0A0V1IRM5"/>
<dbReference type="GO" id="GO:0005634">
    <property type="term" value="C:nucleus"/>
    <property type="evidence" value="ECO:0007669"/>
    <property type="project" value="TreeGrafter"/>
</dbReference>
<feature type="transmembrane region" description="Helical" evidence="4">
    <location>
        <begin position="207"/>
        <end position="227"/>
    </location>
</feature>
<dbReference type="Pfam" id="PF02096">
    <property type="entry name" value="60KD_IMP"/>
    <property type="match status" value="1"/>
</dbReference>
<dbReference type="InterPro" id="IPR028055">
    <property type="entry name" value="YidC/Oxa/ALB_C"/>
</dbReference>
<dbReference type="InterPro" id="IPR009060">
    <property type="entry name" value="UBA-like_sf"/>
</dbReference>
<dbReference type="PANTHER" id="PTHR23333">
    <property type="entry name" value="UBX DOMAIN CONTAINING PROTEIN"/>
    <property type="match status" value="1"/>
</dbReference>
<dbReference type="PROSITE" id="PS50053">
    <property type="entry name" value="UBIQUITIN_2"/>
    <property type="match status" value="1"/>
</dbReference>
<evidence type="ECO:0000259" key="7">
    <source>
        <dbReference type="PROSITE" id="PS51399"/>
    </source>
</evidence>
<gene>
    <name evidence="8" type="primary">NSFL1C</name>
    <name evidence="8" type="ORF">T4B_3804</name>
</gene>
<dbReference type="InterPro" id="IPR036241">
    <property type="entry name" value="NSFL1C_SEP_dom_sf"/>
</dbReference>
<dbReference type="Gene3D" id="3.30.420.210">
    <property type="entry name" value="SEP domain"/>
    <property type="match status" value="1"/>
</dbReference>
<dbReference type="InterPro" id="IPR001012">
    <property type="entry name" value="UBX_dom"/>
</dbReference>
<dbReference type="PROSITE" id="PS50033">
    <property type="entry name" value="UBX"/>
    <property type="match status" value="1"/>
</dbReference>
<evidence type="ECO:0000256" key="1">
    <source>
        <dbReference type="ARBA" id="ARBA00007355"/>
    </source>
</evidence>
<dbReference type="Pfam" id="PF00789">
    <property type="entry name" value="UBX"/>
    <property type="match status" value="1"/>
</dbReference>
<feature type="compositionally biased region" description="Basic and acidic residues" evidence="3">
    <location>
        <begin position="410"/>
        <end position="419"/>
    </location>
</feature>
<comment type="subcellular location">
    <subcellularLocation>
        <location evidence="2">Membrane</location>
        <topology evidence="2">Multi-pass membrane protein</topology>
    </subcellularLocation>
</comment>
<feature type="domain" description="SEP" evidence="7">
    <location>
        <begin position="504"/>
        <end position="579"/>
    </location>
</feature>
<keyword evidence="2 4" id="KW-0812">Transmembrane</keyword>
<keyword evidence="4" id="KW-1133">Transmembrane helix</keyword>
<dbReference type="Pfam" id="PF14555">
    <property type="entry name" value="UBA_4"/>
    <property type="match status" value="1"/>
</dbReference>
<proteinExistence type="inferred from homology"/>
<dbReference type="SUPFAM" id="SSF46934">
    <property type="entry name" value="UBA-like"/>
    <property type="match status" value="1"/>
</dbReference>
<feature type="transmembrane region" description="Helical" evidence="4">
    <location>
        <begin position="239"/>
        <end position="257"/>
    </location>
</feature>
<comment type="similarity">
    <text evidence="2">Belongs to the OXA1/ALB3/YidC family.</text>
</comment>
<dbReference type="SUPFAM" id="SSF54236">
    <property type="entry name" value="Ubiquitin-like"/>
    <property type="match status" value="1"/>
</dbReference>
<dbReference type="CDD" id="cd20069">
    <property type="entry name" value="5TM_Oxa1-like"/>
    <property type="match status" value="1"/>
</dbReference>
<keyword evidence="4" id="KW-0472">Membrane</keyword>
<organism evidence="8 9">
    <name type="scientific">Trichinella pseudospiralis</name>
    <name type="common">Parasitic roundworm</name>
    <dbReference type="NCBI Taxonomy" id="6337"/>
    <lineage>
        <taxon>Eukaryota</taxon>
        <taxon>Metazoa</taxon>
        <taxon>Ecdysozoa</taxon>
        <taxon>Nematoda</taxon>
        <taxon>Enoplea</taxon>
        <taxon>Dorylaimia</taxon>
        <taxon>Trichinellida</taxon>
        <taxon>Trichinellidae</taxon>
        <taxon>Trichinella</taxon>
    </lineage>
</organism>
<dbReference type="Proteomes" id="UP000054805">
    <property type="component" value="Unassembled WGS sequence"/>
</dbReference>
<comment type="similarity">
    <text evidence="1">Belongs to the complex I NDUFA12 subunit family.</text>
</comment>
<dbReference type="GO" id="GO:0000045">
    <property type="term" value="P:autophagosome assembly"/>
    <property type="evidence" value="ECO:0007669"/>
    <property type="project" value="TreeGrafter"/>
</dbReference>
<dbReference type="GO" id="GO:0045271">
    <property type="term" value="C:respiratory chain complex I"/>
    <property type="evidence" value="ECO:0007669"/>
    <property type="project" value="InterPro"/>
</dbReference>
<dbReference type="Pfam" id="PF08059">
    <property type="entry name" value="SEP"/>
    <property type="match status" value="1"/>
</dbReference>
<evidence type="ECO:0000259" key="6">
    <source>
        <dbReference type="PROSITE" id="PS50053"/>
    </source>
</evidence>
<dbReference type="SUPFAM" id="SSF102848">
    <property type="entry name" value="NSFL1 (p97 ATPase) cofactor p47, SEP domain"/>
    <property type="match status" value="1"/>
</dbReference>
<dbReference type="GO" id="GO:0061025">
    <property type="term" value="P:membrane fusion"/>
    <property type="evidence" value="ECO:0007669"/>
    <property type="project" value="TreeGrafter"/>
</dbReference>
<dbReference type="SMART" id="SM00553">
    <property type="entry name" value="SEP"/>
    <property type="match status" value="1"/>
</dbReference>
<evidence type="ECO:0000313" key="8">
    <source>
        <dbReference type="EMBL" id="KRZ25376.1"/>
    </source>
</evidence>
<dbReference type="Gene3D" id="3.10.20.90">
    <property type="entry name" value="Phosphatidylinositol 3-kinase Catalytic Subunit, Chain A, domain 1"/>
    <property type="match status" value="1"/>
</dbReference>
<dbReference type="CDD" id="cd14348">
    <property type="entry name" value="UBA_p47"/>
    <property type="match status" value="1"/>
</dbReference>
<dbReference type="Pfam" id="PF05071">
    <property type="entry name" value="NDUFA12"/>
    <property type="match status" value="1"/>
</dbReference>
<feature type="compositionally biased region" description="Polar residues" evidence="3">
    <location>
        <begin position="487"/>
        <end position="502"/>
    </location>
</feature>
<protein>
    <submittedName>
        <fullName evidence="8">NSFL1 cofactor p47</fullName>
    </submittedName>
</protein>
<dbReference type="InterPro" id="IPR007763">
    <property type="entry name" value="NDUFA12"/>
</dbReference>